<dbReference type="Proteomes" id="UP000593573">
    <property type="component" value="Unassembled WGS sequence"/>
</dbReference>
<protein>
    <submittedName>
        <fullName evidence="1">Uncharacterized protein</fullName>
    </submittedName>
</protein>
<evidence type="ECO:0000313" key="2">
    <source>
        <dbReference type="Proteomes" id="UP000593573"/>
    </source>
</evidence>
<name>A0A7J8W8X7_9ROSI</name>
<proteinExistence type="predicted"/>
<dbReference type="EMBL" id="JABFAB010240252">
    <property type="protein sequence ID" value="MBA0671280.1"/>
    <property type="molecule type" value="Genomic_DNA"/>
</dbReference>
<keyword evidence="2" id="KW-1185">Reference proteome</keyword>
<sequence>MEKRFLDNVEDNATVQTWFETTQWKKGQAAFFTLAMEICLSCLT</sequence>
<gene>
    <name evidence="1" type="ORF">Goklo_025477</name>
</gene>
<organism evidence="1 2">
    <name type="scientific">Gossypium klotzschianum</name>
    <dbReference type="NCBI Taxonomy" id="34286"/>
    <lineage>
        <taxon>Eukaryota</taxon>
        <taxon>Viridiplantae</taxon>
        <taxon>Streptophyta</taxon>
        <taxon>Embryophyta</taxon>
        <taxon>Tracheophyta</taxon>
        <taxon>Spermatophyta</taxon>
        <taxon>Magnoliopsida</taxon>
        <taxon>eudicotyledons</taxon>
        <taxon>Gunneridae</taxon>
        <taxon>Pentapetalae</taxon>
        <taxon>rosids</taxon>
        <taxon>malvids</taxon>
        <taxon>Malvales</taxon>
        <taxon>Malvaceae</taxon>
        <taxon>Malvoideae</taxon>
        <taxon>Gossypium</taxon>
    </lineage>
</organism>
<reference evidence="1 2" key="1">
    <citation type="journal article" date="2019" name="Genome Biol. Evol.">
        <title>Insights into the evolution of the New World diploid cottons (Gossypium, subgenus Houzingenia) based on genome sequencing.</title>
        <authorList>
            <person name="Grover C.E."/>
            <person name="Arick M.A. 2nd"/>
            <person name="Thrash A."/>
            <person name="Conover J.L."/>
            <person name="Sanders W.S."/>
            <person name="Peterson D.G."/>
            <person name="Frelichowski J.E."/>
            <person name="Scheffler J.A."/>
            <person name="Scheffler B.E."/>
            <person name="Wendel J.F."/>
        </authorList>
    </citation>
    <scope>NUCLEOTIDE SEQUENCE [LARGE SCALE GENOMIC DNA]</scope>
    <source>
        <strain evidence="1">57</strain>
        <tissue evidence="1">Leaf</tissue>
    </source>
</reference>
<dbReference type="AlphaFoldDB" id="A0A7J8W8X7"/>
<accession>A0A7J8W8X7</accession>
<evidence type="ECO:0000313" key="1">
    <source>
        <dbReference type="EMBL" id="MBA0671280.1"/>
    </source>
</evidence>
<comment type="caution">
    <text evidence="1">The sequence shown here is derived from an EMBL/GenBank/DDBJ whole genome shotgun (WGS) entry which is preliminary data.</text>
</comment>